<dbReference type="RefSeq" id="WP_139202630.1">
    <property type="nucleotide sequence ID" value="NZ_FODT01000005.1"/>
</dbReference>
<name>A0A1H8SRE4_9BRAD</name>
<dbReference type="EMBL" id="FODT01000005">
    <property type="protein sequence ID" value="SEO80723.1"/>
    <property type="molecule type" value="Genomic_DNA"/>
</dbReference>
<evidence type="ECO:0000313" key="1">
    <source>
        <dbReference type="EMBL" id="SEO80723.1"/>
    </source>
</evidence>
<keyword evidence="2" id="KW-1185">Reference proteome</keyword>
<evidence type="ECO:0000313" key="2">
    <source>
        <dbReference type="Proteomes" id="UP000199615"/>
    </source>
</evidence>
<dbReference type="AlphaFoldDB" id="A0A1H8SRE4"/>
<proteinExistence type="predicted"/>
<accession>A0A1H8SRE4</accession>
<dbReference type="Proteomes" id="UP000199615">
    <property type="component" value="Unassembled WGS sequence"/>
</dbReference>
<reference evidence="2" key="1">
    <citation type="submission" date="2016-10" db="EMBL/GenBank/DDBJ databases">
        <authorList>
            <person name="Varghese N."/>
            <person name="Submissions S."/>
        </authorList>
    </citation>
    <scope>NUCLEOTIDE SEQUENCE [LARGE SCALE GENOMIC DNA]</scope>
    <source>
        <strain evidence="2">DSM 123</strain>
    </source>
</reference>
<gene>
    <name evidence="1" type="ORF">SAMN05444123_10517</name>
</gene>
<protein>
    <submittedName>
        <fullName evidence="1">Uncharacterized protein</fullName>
    </submittedName>
</protein>
<organism evidence="1 2">
    <name type="scientific">Rhodopseudomonas pseudopalustris</name>
    <dbReference type="NCBI Taxonomy" id="1513892"/>
    <lineage>
        <taxon>Bacteria</taxon>
        <taxon>Pseudomonadati</taxon>
        <taxon>Pseudomonadota</taxon>
        <taxon>Alphaproteobacteria</taxon>
        <taxon>Hyphomicrobiales</taxon>
        <taxon>Nitrobacteraceae</taxon>
        <taxon>Rhodopseudomonas</taxon>
    </lineage>
</organism>
<sequence length="129" mass="14522">MLRKSRRPIRSAALMLDMMREHMPSILISDVDGRYFIAQFDLSDIDRFPTFIAEVKVMSEAGRLIDDAFGACVEEDEEKFFALPLRFGPTATTWVLAEASYAPGMIDDESGTDQRALFLPFYGRGGNTD</sequence>